<evidence type="ECO:0000313" key="2">
    <source>
        <dbReference type="Proteomes" id="UP000255469"/>
    </source>
</evidence>
<evidence type="ECO:0000313" key="1">
    <source>
        <dbReference type="EMBL" id="SUB87606.1"/>
    </source>
</evidence>
<dbReference type="AlphaFoldDB" id="A0A379E4J6"/>
<sequence length="177" mass="21115">MEIKHYPYRFVKKVTEPWDGPQGFLLYKYLYSFKSPKSHQTYWVWVEVYEHHLYAVKFHLKAHRDSSKRYNLMTGLNEPRECIYTCMAIMAETAKKDPRASFGFIGANRVDEPEENTSRFRVYRRYTLTLFGPGEYEHLVNIEKSTYLLINKKELSANPGLIKDIVEGFKELYPYFD</sequence>
<proteinExistence type="predicted"/>
<dbReference type="EMBL" id="UGTM01000001">
    <property type="protein sequence ID" value="SUB87606.1"/>
    <property type="molecule type" value="Genomic_DNA"/>
</dbReference>
<reference evidence="1 2" key="1">
    <citation type="submission" date="2018-06" db="EMBL/GenBank/DDBJ databases">
        <authorList>
            <consortium name="Pathogen Informatics"/>
            <person name="Doyle S."/>
        </authorList>
    </citation>
    <scope>NUCLEOTIDE SEQUENCE [LARGE SCALE GENOMIC DNA]</scope>
    <source>
        <strain evidence="1 2">NCTC13067</strain>
    </source>
</reference>
<dbReference type="RefSeq" id="WP_004351835.1">
    <property type="nucleotide sequence ID" value="NZ_CAUTKA010000074.1"/>
</dbReference>
<gene>
    <name evidence="1" type="ORF">NCTC13067_01282</name>
</gene>
<organism evidence="1 2">
    <name type="scientific">Prevotella denticola</name>
    <dbReference type="NCBI Taxonomy" id="28129"/>
    <lineage>
        <taxon>Bacteria</taxon>
        <taxon>Pseudomonadati</taxon>
        <taxon>Bacteroidota</taxon>
        <taxon>Bacteroidia</taxon>
        <taxon>Bacteroidales</taxon>
        <taxon>Prevotellaceae</taxon>
        <taxon>Prevotella</taxon>
    </lineage>
</organism>
<protein>
    <submittedName>
        <fullName evidence="1">Uncharacterized protein</fullName>
    </submittedName>
</protein>
<dbReference type="Proteomes" id="UP000255469">
    <property type="component" value="Unassembled WGS sequence"/>
</dbReference>
<name>A0A379E4J6_9BACT</name>
<accession>A0A379E4J6</accession>